<dbReference type="EMBL" id="JARAKH010000008">
    <property type="protein sequence ID" value="KAK8402159.1"/>
    <property type="molecule type" value="Genomic_DNA"/>
</dbReference>
<dbReference type="Proteomes" id="UP001487740">
    <property type="component" value="Unassembled WGS sequence"/>
</dbReference>
<feature type="compositionally biased region" description="Basic and acidic residues" evidence="2">
    <location>
        <begin position="12"/>
        <end position="33"/>
    </location>
</feature>
<keyword evidence="5" id="KW-1185">Reference proteome</keyword>
<proteinExistence type="predicted"/>
<protein>
    <recommendedName>
        <fullName evidence="3">OAR domain-containing protein</fullName>
    </recommendedName>
</protein>
<feature type="region of interest" description="Disordered" evidence="2">
    <location>
        <begin position="1"/>
        <end position="80"/>
    </location>
</feature>
<dbReference type="GO" id="GO:0005634">
    <property type="term" value="C:nucleus"/>
    <property type="evidence" value="ECO:0007669"/>
    <property type="project" value="UniProtKB-SubCell"/>
</dbReference>
<feature type="compositionally biased region" description="Basic and acidic residues" evidence="2">
    <location>
        <begin position="184"/>
        <end position="193"/>
    </location>
</feature>
<dbReference type="AlphaFoldDB" id="A0AAW0UR57"/>
<feature type="region of interest" description="Disordered" evidence="2">
    <location>
        <begin position="107"/>
        <end position="233"/>
    </location>
</feature>
<name>A0AAW0UR57_SCYPA</name>
<organism evidence="4 5">
    <name type="scientific">Scylla paramamosain</name>
    <name type="common">Mud crab</name>
    <dbReference type="NCBI Taxonomy" id="85552"/>
    <lineage>
        <taxon>Eukaryota</taxon>
        <taxon>Metazoa</taxon>
        <taxon>Ecdysozoa</taxon>
        <taxon>Arthropoda</taxon>
        <taxon>Crustacea</taxon>
        <taxon>Multicrustacea</taxon>
        <taxon>Malacostraca</taxon>
        <taxon>Eumalacostraca</taxon>
        <taxon>Eucarida</taxon>
        <taxon>Decapoda</taxon>
        <taxon>Pleocyemata</taxon>
        <taxon>Brachyura</taxon>
        <taxon>Eubrachyura</taxon>
        <taxon>Portunoidea</taxon>
        <taxon>Portunidae</taxon>
        <taxon>Portuninae</taxon>
        <taxon>Scylla</taxon>
    </lineage>
</organism>
<evidence type="ECO:0000256" key="2">
    <source>
        <dbReference type="SAM" id="MobiDB-lite"/>
    </source>
</evidence>
<accession>A0AAW0UR57</accession>
<dbReference type="Pfam" id="PF03826">
    <property type="entry name" value="OAR"/>
    <property type="match status" value="1"/>
</dbReference>
<evidence type="ECO:0000313" key="4">
    <source>
        <dbReference type="EMBL" id="KAK8402159.1"/>
    </source>
</evidence>
<sequence length="233" mass="25509">MDDGCGDLSEDEGSREGEAVESKIHLPTDDFSLHHSTQSLNTQQHITHHSSPQPAPLTPVTQHVLTPTKGRSPRRVSLRSSSIAALRQRAQEHSAMLLQSMSPHEALSHAHAHAHALHQQQQHLQHQQQQQQQQEQESSQRQVPPLHALGAALPPRPIAPTTFTRLSSKQRPTRMESWPVTPCDSHRPAEDHPSPSSPPQPTTGSSPLARHPCRVTPAAASVTQPSPTQSFSS</sequence>
<reference evidence="4 5" key="1">
    <citation type="submission" date="2023-03" db="EMBL/GenBank/DDBJ databases">
        <title>High-quality genome of Scylla paramamosain provides insights in environmental adaptation.</title>
        <authorList>
            <person name="Zhang L."/>
        </authorList>
    </citation>
    <scope>NUCLEOTIDE SEQUENCE [LARGE SCALE GENOMIC DNA]</scope>
    <source>
        <strain evidence="4">LZ_2023a</strain>
        <tissue evidence="4">Muscle</tissue>
    </source>
</reference>
<comment type="caution">
    <text evidence="4">The sequence shown here is derived from an EMBL/GenBank/DDBJ whole genome shotgun (WGS) entry which is preliminary data.</text>
</comment>
<gene>
    <name evidence="4" type="ORF">O3P69_001329</name>
</gene>
<feature type="compositionally biased region" description="Low complexity" evidence="2">
    <location>
        <begin position="117"/>
        <end position="153"/>
    </location>
</feature>
<feature type="compositionally biased region" description="Acidic residues" evidence="2">
    <location>
        <begin position="1"/>
        <end position="11"/>
    </location>
</feature>
<feature type="domain" description="OAR" evidence="3">
    <location>
        <begin position="81"/>
        <end position="94"/>
    </location>
</feature>
<evidence type="ECO:0000259" key="3">
    <source>
        <dbReference type="PROSITE" id="PS50803"/>
    </source>
</evidence>
<evidence type="ECO:0000313" key="5">
    <source>
        <dbReference type="Proteomes" id="UP001487740"/>
    </source>
</evidence>
<feature type="compositionally biased region" description="Polar residues" evidence="2">
    <location>
        <begin position="221"/>
        <end position="233"/>
    </location>
</feature>
<dbReference type="InterPro" id="IPR003654">
    <property type="entry name" value="OAR_dom"/>
</dbReference>
<comment type="subcellular location">
    <subcellularLocation>
        <location evidence="1">Nucleus</location>
    </subcellularLocation>
</comment>
<feature type="compositionally biased region" description="Polar residues" evidence="2">
    <location>
        <begin position="34"/>
        <end position="52"/>
    </location>
</feature>
<feature type="compositionally biased region" description="Polar residues" evidence="2">
    <location>
        <begin position="161"/>
        <end position="170"/>
    </location>
</feature>
<evidence type="ECO:0000256" key="1">
    <source>
        <dbReference type="ARBA" id="ARBA00004123"/>
    </source>
</evidence>
<dbReference type="PROSITE" id="PS50803">
    <property type="entry name" value="OAR"/>
    <property type="match status" value="1"/>
</dbReference>